<dbReference type="Proteomes" id="UP000265020">
    <property type="component" value="Unassembled WGS sequence"/>
</dbReference>
<feature type="domain" description="SRR1-like" evidence="2">
    <location>
        <begin position="98"/>
        <end position="257"/>
    </location>
</feature>
<reference evidence="3" key="1">
    <citation type="submission" date="2025-08" db="UniProtKB">
        <authorList>
            <consortium name="Ensembl"/>
        </authorList>
    </citation>
    <scope>IDENTIFICATION</scope>
</reference>
<dbReference type="AlphaFoldDB" id="A0A3Q2CV80"/>
<organism evidence="3 4">
    <name type="scientific">Cyprinodon variegatus</name>
    <name type="common">Sheepshead minnow</name>
    <dbReference type="NCBI Taxonomy" id="28743"/>
    <lineage>
        <taxon>Eukaryota</taxon>
        <taxon>Metazoa</taxon>
        <taxon>Chordata</taxon>
        <taxon>Craniata</taxon>
        <taxon>Vertebrata</taxon>
        <taxon>Euteleostomi</taxon>
        <taxon>Actinopterygii</taxon>
        <taxon>Neopterygii</taxon>
        <taxon>Teleostei</taxon>
        <taxon>Neoteleostei</taxon>
        <taxon>Acanthomorphata</taxon>
        <taxon>Ovalentaria</taxon>
        <taxon>Atherinomorphae</taxon>
        <taxon>Cyprinodontiformes</taxon>
        <taxon>Cyprinodontidae</taxon>
        <taxon>Cyprinodon</taxon>
    </lineage>
</organism>
<protein>
    <submittedName>
        <fullName evidence="3">SRR1 domain containing</fullName>
    </submittedName>
</protein>
<evidence type="ECO:0000313" key="4">
    <source>
        <dbReference type="Proteomes" id="UP000265020"/>
    </source>
</evidence>
<proteinExistence type="inferred from homology"/>
<dbReference type="InterPro" id="IPR012942">
    <property type="entry name" value="SRR1-like"/>
</dbReference>
<comment type="similarity">
    <text evidence="1">Belongs to the SRR1 family.</text>
</comment>
<evidence type="ECO:0000313" key="3">
    <source>
        <dbReference type="Ensembl" id="ENSCVAP00000009647.1"/>
    </source>
</evidence>
<evidence type="ECO:0000259" key="2">
    <source>
        <dbReference type="Pfam" id="PF07985"/>
    </source>
</evidence>
<dbReference type="STRING" id="28743.ENSCVAP00000009647"/>
<dbReference type="GeneTree" id="ENSGT00390000003948"/>
<dbReference type="GO" id="GO:0005634">
    <property type="term" value="C:nucleus"/>
    <property type="evidence" value="ECO:0007669"/>
    <property type="project" value="TreeGrafter"/>
</dbReference>
<evidence type="ECO:0000256" key="1">
    <source>
        <dbReference type="ARBA" id="ARBA00009856"/>
    </source>
</evidence>
<reference evidence="3" key="2">
    <citation type="submission" date="2025-09" db="UniProtKB">
        <authorList>
            <consortium name="Ensembl"/>
        </authorList>
    </citation>
    <scope>IDENTIFICATION</scope>
</reference>
<dbReference type="OMA" id="VVTRKKW"/>
<keyword evidence="4" id="KW-1185">Reference proteome</keyword>
<dbReference type="Pfam" id="PF07985">
    <property type="entry name" value="SRR1"/>
    <property type="match status" value="1"/>
</dbReference>
<sequence length="304" mass="34770">MSDLVEEWRVVRRGKGASRQFKSKKKSPSSAACLEEQLDVEKLIRRIKDTVSELSAEEVWKQWKDQLLLTTSSPDWRPSGNSETDGNHYKNAEGRTARQHVECVCYGLGTFSSCVSARYQLAMLLLLLDAGRIPLKDCSVYDPAFSSAERDVLRGLGLTVLTENEEGKRLATKPTLFYLMHCGKALYNNLLWKNWSPRCLPLVTIIGNCFSGIRERTIEREMRQDYNYISKAVDWCEERLLPCPTRLIDVFSDTAVITFPSDRLNKLPQSTWTESPEPQYHHCSDLEIILKQKSISDAPETEDR</sequence>
<name>A0A3Q2CV80_CYPVA</name>
<dbReference type="Ensembl" id="ENSCVAT00000029246.1">
    <property type="protein sequence ID" value="ENSCVAP00000009647.1"/>
    <property type="gene ID" value="ENSCVAG00000011631.1"/>
</dbReference>
<dbReference type="InterPro" id="IPR040044">
    <property type="entry name" value="SRR1L"/>
</dbReference>
<dbReference type="PANTHER" id="PTHR28626">
    <property type="entry name" value="SRR1-LIKE PROTEIN"/>
    <property type="match status" value="1"/>
</dbReference>
<dbReference type="PANTHER" id="PTHR28626:SF3">
    <property type="entry name" value="SRR1-LIKE PROTEIN"/>
    <property type="match status" value="1"/>
</dbReference>
<accession>A0A3Q2CV80</accession>
<dbReference type="GO" id="GO:0005737">
    <property type="term" value="C:cytoplasm"/>
    <property type="evidence" value="ECO:0007669"/>
    <property type="project" value="TreeGrafter"/>
</dbReference>